<protein>
    <submittedName>
        <fullName evidence="6">GNAT family N-acetyltransferase</fullName>
    </submittedName>
</protein>
<keyword evidence="2 4" id="KW-0808">Transferase</keyword>
<dbReference type="SUPFAM" id="SSF55718">
    <property type="entry name" value="SCP-like"/>
    <property type="match status" value="1"/>
</dbReference>
<dbReference type="EMBL" id="BAAABX010000044">
    <property type="protein sequence ID" value="GAA0414233.1"/>
    <property type="molecule type" value="Genomic_DNA"/>
</dbReference>
<dbReference type="InterPro" id="IPR016181">
    <property type="entry name" value="Acyl_CoA_acyltransferase"/>
</dbReference>
<dbReference type="NCBIfam" id="NF002367">
    <property type="entry name" value="PRK01346.1-4"/>
    <property type="match status" value="1"/>
</dbReference>
<evidence type="ECO:0000256" key="4">
    <source>
        <dbReference type="HAMAP-Rule" id="MF_01812"/>
    </source>
</evidence>
<dbReference type="Pfam" id="PF17668">
    <property type="entry name" value="Acetyltransf_17"/>
    <property type="match status" value="1"/>
</dbReference>
<dbReference type="RefSeq" id="WP_344026103.1">
    <property type="nucleotide sequence ID" value="NZ_BAAABX010000044.1"/>
</dbReference>
<comment type="caution">
    <text evidence="6">The sequence shown here is derived from an EMBL/GenBank/DDBJ whole genome shotgun (WGS) entry which is preliminary data.</text>
</comment>
<evidence type="ECO:0000256" key="2">
    <source>
        <dbReference type="ARBA" id="ARBA00022679"/>
    </source>
</evidence>
<dbReference type="Gene3D" id="3.30.1050.10">
    <property type="entry name" value="SCP2 sterol-binding domain"/>
    <property type="match status" value="1"/>
</dbReference>
<proteinExistence type="inferred from homology"/>
<gene>
    <name evidence="6" type="ORF">GCM10010357_39320</name>
</gene>
<name>A0ABN0YWL6_9ACTN</name>
<dbReference type="InterPro" id="IPR051554">
    <property type="entry name" value="Acetyltransferase_Eis"/>
</dbReference>
<dbReference type="InterPro" id="IPR036527">
    <property type="entry name" value="SCP2_sterol-bd_dom_sf"/>
</dbReference>
<accession>A0ABN0YWL6</accession>
<dbReference type="Pfam" id="PF13527">
    <property type="entry name" value="Acetyltransf_9"/>
    <property type="match status" value="1"/>
</dbReference>
<feature type="active site" description="Proton donor" evidence="4">
    <location>
        <position position="130"/>
    </location>
</feature>
<evidence type="ECO:0000313" key="6">
    <source>
        <dbReference type="EMBL" id="GAA0414233.1"/>
    </source>
</evidence>
<organism evidence="6 7">
    <name type="scientific">Streptomyces luteireticuli</name>
    <dbReference type="NCBI Taxonomy" id="173858"/>
    <lineage>
        <taxon>Bacteria</taxon>
        <taxon>Bacillati</taxon>
        <taxon>Actinomycetota</taxon>
        <taxon>Actinomycetes</taxon>
        <taxon>Kitasatosporales</taxon>
        <taxon>Streptomycetaceae</taxon>
        <taxon>Streptomyces</taxon>
    </lineage>
</organism>
<dbReference type="InterPro" id="IPR022902">
    <property type="entry name" value="NAcTrfase_Eis"/>
</dbReference>
<sequence length="417" mass="45285">MSTGTGTDTVIRTIEETELADWLLGVHTGFLVSTPATKEEVEARRESTDFSRTQGAFDAGRCVGTFRSFAQRLTLPGGTAVPVSAVTNVTVSATHRRRGLLSRMMETDLRAAKERGDAAATLTAAEYPIYGRFGFGPAVSVAAWEVDTARTGLDRRRSAPECGGRLDFVDGAAVRELAPALHERVRATRHGVVDRDERWWRFATGDLPRTDWTEPFQVLYRSPDGSVDGLLTYTVDETWVAKRPQNTASVRDLVAATPAAERALWHFLLTADWVMTVKTGPRAPDDILPLLLPDPRAARITTQADCVWLRPLDVPALLEARTYAAPGSLVVEVADPDGYAAGRWLLDAAEDGASCTPTDRPAELSLTAGELGCLMLGDESAVRLAAVGRVTEDRPGAAARADTLLRTSRRPWCPDIF</sequence>
<comment type="subunit">
    <text evidence="4">Homohexamer; trimer of dimers.</text>
</comment>
<evidence type="ECO:0000259" key="5">
    <source>
        <dbReference type="PROSITE" id="PS51186"/>
    </source>
</evidence>
<dbReference type="Pfam" id="PF13530">
    <property type="entry name" value="SCP2_2"/>
    <property type="match status" value="1"/>
</dbReference>
<keyword evidence="3 4" id="KW-0012">Acyltransferase</keyword>
<dbReference type="PANTHER" id="PTHR37817:SF1">
    <property type="entry name" value="N-ACETYLTRANSFERASE EIS"/>
    <property type="match status" value="1"/>
</dbReference>
<dbReference type="InterPro" id="IPR041380">
    <property type="entry name" value="Acetyltransf_17"/>
</dbReference>
<evidence type="ECO:0000313" key="7">
    <source>
        <dbReference type="Proteomes" id="UP001500879"/>
    </source>
</evidence>
<dbReference type="Proteomes" id="UP001500879">
    <property type="component" value="Unassembled WGS sequence"/>
</dbReference>
<dbReference type="HAMAP" id="MF_01812">
    <property type="entry name" value="Eis"/>
    <property type="match status" value="1"/>
</dbReference>
<dbReference type="InterPro" id="IPR025559">
    <property type="entry name" value="Eis_dom"/>
</dbReference>
<dbReference type="PANTHER" id="PTHR37817">
    <property type="entry name" value="N-ACETYLTRANSFERASE EIS"/>
    <property type="match status" value="1"/>
</dbReference>
<reference evidence="6 7" key="1">
    <citation type="journal article" date="2019" name="Int. J. Syst. Evol. Microbiol.">
        <title>The Global Catalogue of Microorganisms (GCM) 10K type strain sequencing project: providing services to taxonomists for standard genome sequencing and annotation.</title>
        <authorList>
            <consortium name="The Broad Institute Genomics Platform"/>
            <consortium name="The Broad Institute Genome Sequencing Center for Infectious Disease"/>
            <person name="Wu L."/>
            <person name="Ma J."/>
        </authorList>
    </citation>
    <scope>NUCLEOTIDE SEQUENCE [LARGE SCALE GENOMIC DNA]</scope>
    <source>
        <strain evidence="6 7">JCM 4788</strain>
    </source>
</reference>
<dbReference type="Gene3D" id="3.40.630.30">
    <property type="match status" value="2"/>
</dbReference>
<feature type="active site" description="Proton acceptor; via carboxylate" evidence="4">
    <location>
        <position position="417"/>
    </location>
</feature>
<dbReference type="InterPro" id="IPR000182">
    <property type="entry name" value="GNAT_dom"/>
</dbReference>
<feature type="domain" description="N-acetyltransferase" evidence="5">
    <location>
        <begin position="9"/>
        <end position="160"/>
    </location>
</feature>
<evidence type="ECO:0000256" key="3">
    <source>
        <dbReference type="ARBA" id="ARBA00023315"/>
    </source>
</evidence>
<dbReference type="PROSITE" id="PS51186">
    <property type="entry name" value="GNAT"/>
    <property type="match status" value="1"/>
</dbReference>
<dbReference type="SUPFAM" id="SSF55729">
    <property type="entry name" value="Acyl-CoA N-acyltransferases (Nat)"/>
    <property type="match status" value="1"/>
</dbReference>
<keyword evidence="7" id="KW-1185">Reference proteome</keyword>
<comment type="caution">
    <text evidence="4">Lacks conserved residue(s) required for the propagation of feature annotation.</text>
</comment>
<comment type="similarity">
    <text evidence="1 4">Belongs to the acetyltransferase Eis family.</text>
</comment>
<evidence type="ECO:0000256" key="1">
    <source>
        <dbReference type="ARBA" id="ARBA00009213"/>
    </source>
</evidence>
<feature type="binding site" evidence="4">
    <location>
        <begin position="97"/>
        <end position="102"/>
    </location>
    <ligand>
        <name>acetyl-CoA</name>
        <dbReference type="ChEBI" id="CHEBI:57288"/>
    </ligand>
</feature>
<feature type="binding site" evidence="4">
    <location>
        <begin position="89"/>
        <end position="91"/>
    </location>
    <ligand>
        <name>acetyl-CoA</name>
        <dbReference type="ChEBI" id="CHEBI:57288"/>
    </ligand>
</feature>